<accession>A0A0B4ZZV4</accession>
<name>A0A0B4ZZV4_9CAUD</name>
<organism evidence="1 2">
    <name type="scientific">Mycobacterium phage Cosmo</name>
    <dbReference type="NCBI Taxonomy" id="1567467"/>
    <lineage>
        <taxon>Viruses</taxon>
        <taxon>Duplodnaviria</taxon>
        <taxon>Heunggongvirae</taxon>
        <taxon>Uroviricota</taxon>
        <taxon>Caudoviricetes</taxon>
        <taxon>Vilmaviridae</taxon>
        <taxon>Wildcatvirus</taxon>
        <taxon>Wildcatvirus wildcat</taxon>
        <taxon>Mycobacterium virus Wildcat</taxon>
    </lineage>
</organism>
<gene>
    <name evidence="1" type="primary">61</name>
    <name evidence="1" type="ORF">COSMO_61</name>
</gene>
<proteinExistence type="predicted"/>
<dbReference type="Proteomes" id="UP000031718">
    <property type="component" value="Segment"/>
</dbReference>
<evidence type="ECO:0000313" key="2">
    <source>
        <dbReference type="Proteomes" id="UP000031718"/>
    </source>
</evidence>
<sequence>MTPERRIQEIIEEHQPDETAGHWANERWCKGCPRNSFRVWPWSEFPAHQAEMIMNELGIHRVRHTFWSWGRRKTRHYWRLR</sequence>
<dbReference type="EMBL" id="KP027195">
    <property type="protein sequence ID" value="AJD82133.1"/>
    <property type="molecule type" value="Genomic_DNA"/>
</dbReference>
<evidence type="ECO:0000313" key="1">
    <source>
        <dbReference type="EMBL" id="AJD82133.1"/>
    </source>
</evidence>
<protein>
    <submittedName>
        <fullName evidence="1">Uncharacterized protein</fullName>
    </submittedName>
</protein>
<reference evidence="1 2" key="1">
    <citation type="submission" date="2014-10" db="EMBL/GenBank/DDBJ databases">
        <authorList>
            <person name="Mackenzie J."/>
            <person name="Lekholoane M."/>
            <person name="Leqhaoe R."/>
            <person name="Mcunu Z."/>
            <person name="Mzobe Z."/>
            <person name="Rodel H."/>
            <person name="Seagreen C."/>
            <person name="Mazeka N."/>
            <person name="Larsen M.H."/>
            <person name="Rubin E.J."/>
            <person name="Russell D.A."/>
            <person name="Guerrero C.A."/>
            <person name="Bowman C.A."/>
            <person name="Jacobs-Sera D."/>
            <person name="Hendrix R.W."/>
            <person name="Hatfull G.F."/>
        </authorList>
    </citation>
    <scope>NUCLEOTIDE SEQUENCE [LARGE SCALE GENOMIC DNA]</scope>
</reference>